<proteinExistence type="predicted"/>
<dbReference type="PANTHER" id="PTHR30136:SF35">
    <property type="entry name" value="HTH-TYPE TRANSCRIPTIONAL REGULATOR RV1719"/>
    <property type="match status" value="1"/>
</dbReference>
<dbReference type="SMART" id="SM00346">
    <property type="entry name" value="HTH_ICLR"/>
    <property type="match status" value="1"/>
</dbReference>
<dbReference type="OrthoDB" id="3734039at2"/>
<dbReference type="Gene3D" id="3.30.450.40">
    <property type="match status" value="1"/>
</dbReference>
<evidence type="ECO:0000256" key="2">
    <source>
        <dbReference type="ARBA" id="ARBA00023125"/>
    </source>
</evidence>
<dbReference type="InterPro" id="IPR036390">
    <property type="entry name" value="WH_DNA-bd_sf"/>
</dbReference>
<name>A0A495IKH2_9MICO</name>
<protein>
    <submittedName>
        <fullName evidence="6">IclR family transcriptional regulator</fullName>
    </submittedName>
</protein>
<evidence type="ECO:0000313" key="6">
    <source>
        <dbReference type="EMBL" id="RKR76492.1"/>
    </source>
</evidence>
<dbReference type="SUPFAM" id="SSF46785">
    <property type="entry name" value="Winged helix' DNA-binding domain"/>
    <property type="match status" value="1"/>
</dbReference>
<dbReference type="InterPro" id="IPR036388">
    <property type="entry name" value="WH-like_DNA-bd_sf"/>
</dbReference>
<sequence length="254" mass="27421">MPSVPAARHVLRVIRFLAEQARPTHAAVVARELDLPRSTVYHLLRALLDEGFVVHFPEESTYALSTALAQLGTSADRATRLRRLGTPLLSRLLADVGLPVVAQLGMLHGQEIVYLAQESAPRAPSLVSAIGVHLPAHLTATGRVILAHLEHAQVRALFPDRDSLVDRRGAGPQTLRQLDELLRETRRRGWGLENGEITDGYASVAAVVLDHNDYPTAAIGVTYRTVAVDHTVLPEVVAAVRGAAGALGARLRGR</sequence>
<dbReference type="PROSITE" id="PS51077">
    <property type="entry name" value="HTH_ICLR"/>
    <property type="match status" value="1"/>
</dbReference>
<keyword evidence="2" id="KW-0238">DNA-binding</keyword>
<comment type="caution">
    <text evidence="6">The sequence shown here is derived from an EMBL/GenBank/DDBJ whole genome shotgun (WGS) entry which is preliminary data.</text>
</comment>
<keyword evidence="7" id="KW-1185">Reference proteome</keyword>
<organism evidence="6 7">
    <name type="scientific">Frondihabitans australicus</name>
    <dbReference type="NCBI Taxonomy" id="386892"/>
    <lineage>
        <taxon>Bacteria</taxon>
        <taxon>Bacillati</taxon>
        <taxon>Actinomycetota</taxon>
        <taxon>Actinomycetes</taxon>
        <taxon>Micrococcales</taxon>
        <taxon>Microbacteriaceae</taxon>
        <taxon>Frondihabitans</taxon>
    </lineage>
</organism>
<dbReference type="PANTHER" id="PTHR30136">
    <property type="entry name" value="HELIX-TURN-HELIX TRANSCRIPTIONAL REGULATOR, ICLR FAMILY"/>
    <property type="match status" value="1"/>
</dbReference>
<gene>
    <name evidence="6" type="ORF">C8E83_3669</name>
</gene>
<evidence type="ECO:0000313" key="7">
    <source>
        <dbReference type="Proteomes" id="UP000280008"/>
    </source>
</evidence>
<reference evidence="6 7" key="1">
    <citation type="submission" date="2018-10" db="EMBL/GenBank/DDBJ databases">
        <title>Sequencing the genomes of 1000 actinobacteria strains.</title>
        <authorList>
            <person name="Klenk H.-P."/>
        </authorList>
    </citation>
    <scope>NUCLEOTIDE SEQUENCE [LARGE SCALE GENOMIC DNA]</scope>
    <source>
        <strain evidence="6 7">DSM 17894</strain>
    </source>
</reference>
<dbReference type="InterPro" id="IPR014757">
    <property type="entry name" value="Tscrpt_reg_IclR_C"/>
</dbReference>
<evidence type="ECO:0000256" key="3">
    <source>
        <dbReference type="ARBA" id="ARBA00023163"/>
    </source>
</evidence>
<evidence type="ECO:0000259" key="4">
    <source>
        <dbReference type="PROSITE" id="PS51077"/>
    </source>
</evidence>
<dbReference type="Pfam" id="PF09339">
    <property type="entry name" value="HTH_IclR"/>
    <property type="match status" value="1"/>
</dbReference>
<dbReference type="InterPro" id="IPR050707">
    <property type="entry name" value="HTH_MetabolicPath_Reg"/>
</dbReference>
<dbReference type="Pfam" id="PF01614">
    <property type="entry name" value="IclR_C"/>
    <property type="match status" value="1"/>
</dbReference>
<feature type="domain" description="HTH iclR-type" evidence="4">
    <location>
        <begin position="4"/>
        <end position="66"/>
    </location>
</feature>
<evidence type="ECO:0000259" key="5">
    <source>
        <dbReference type="PROSITE" id="PS51078"/>
    </source>
</evidence>
<accession>A0A495IKH2</accession>
<keyword evidence="1" id="KW-0805">Transcription regulation</keyword>
<dbReference type="GO" id="GO:0045892">
    <property type="term" value="P:negative regulation of DNA-templated transcription"/>
    <property type="evidence" value="ECO:0007669"/>
    <property type="project" value="TreeGrafter"/>
</dbReference>
<dbReference type="PROSITE" id="PS51078">
    <property type="entry name" value="ICLR_ED"/>
    <property type="match status" value="1"/>
</dbReference>
<dbReference type="AlphaFoldDB" id="A0A495IKH2"/>
<evidence type="ECO:0000256" key="1">
    <source>
        <dbReference type="ARBA" id="ARBA00023015"/>
    </source>
</evidence>
<dbReference type="Gene3D" id="1.10.10.10">
    <property type="entry name" value="Winged helix-like DNA-binding domain superfamily/Winged helix DNA-binding domain"/>
    <property type="match status" value="1"/>
</dbReference>
<dbReference type="InterPro" id="IPR029016">
    <property type="entry name" value="GAF-like_dom_sf"/>
</dbReference>
<dbReference type="GO" id="GO:0003700">
    <property type="term" value="F:DNA-binding transcription factor activity"/>
    <property type="evidence" value="ECO:0007669"/>
    <property type="project" value="TreeGrafter"/>
</dbReference>
<dbReference type="InterPro" id="IPR005471">
    <property type="entry name" value="Tscrpt_reg_IclR_N"/>
</dbReference>
<keyword evidence="3" id="KW-0804">Transcription</keyword>
<dbReference type="SUPFAM" id="SSF55781">
    <property type="entry name" value="GAF domain-like"/>
    <property type="match status" value="1"/>
</dbReference>
<dbReference type="GO" id="GO:0003677">
    <property type="term" value="F:DNA binding"/>
    <property type="evidence" value="ECO:0007669"/>
    <property type="project" value="UniProtKB-KW"/>
</dbReference>
<dbReference type="RefSeq" id="WP_121371460.1">
    <property type="nucleotide sequence ID" value="NZ_RBKS01000001.1"/>
</dbReference>
<dbReference type="Proteomes" id="UP000280008">
    <property type="component" value="Unassembled WGS sequence"/>
</dbReference>
<feature type="domain" description="IclR-ED" evidence="5">
    <location>
        <begin position="67"/>
        <end position="253"/>
    </location>
</feature>
<dbReference type="EMBL" id="RBKS01000001">
    <property type="protein sequence ID" value="RKR76492.1"/>
    <property type="molecule type" value="Genomic_DNA"/>
</dbReference>